<feature type="binding site" description="in dimeric form" evidence="16">
    <location>
        <position position="239"/>
    </location>
    <ligand>
        <name>Ca(2+)</name>
        <dbReference type="ChEBI" id="CHEBI:29108"/>
        <label>1</label>
    </ligand>
</feature>
<keyword evidence="13" id="KW-0472">Membrane</keyword>
<name>A0A221KK16_VITFI</name>
<dbReference type="InterPro" id="IPR003187">
    <property type="entry name" value="PLipase_A1"/>
</dbReference>
<keyword evidence="10 16" id="KW-0106">Calcium</keyword>
<dbReference type="Proteomes" id="UP000199729">
    <property type="component" value="Plasmid pVF1"/>
</dbReference>
<keyword evidence="12 17" id="KW-0443">Lipid metabolism</keyword>
<evidence type="ECO:0000256" key="16">
    <source>
        <dbReference type="PIRSR" id="PIRSR603187-2"/>
    </source>
</evidence>
<dbReference type="GO" id="GO:0046872">
    <property type="term" value="F:metal ion binding"/>
    <property type="evidence" value="ECO:0007669"/>
    <property type="project" value="UniProtKB-KW"/>
</dbReference>
<evidence type="ECO:0000256" key="12">
    <source>
        <dbReference type="ARBA" id="ARBA00023098"/>
    </source>
</evidence>
<evidence type="ECO:0000256" key="9">
    <source>
        <dbReference type="ARBA" id="ARBA00022801"/>
    </source>
</evidence>
<keyword evidence="5" id="KW-1134">Transmembrane beta strand</keyword>
<evidence type="ECO:0000256" key="5">
    <source>
        <dbReference type="ARBA" id="ARBA00022452"/>
    </source>
</evidence>
<dbReference type="GO" id="GO:0009279">
    <property type="term" value="C:cell outer membrane"/>
    <property type="evidence" value="ECO:0007669"/>
    <property type="project" value="UniProtKB-SubCell"/>
</dbReference>
<evidence type="ECO:0000313" key="20">
    <source>
        <dbReference type="Proteomes" id="UP000199729"/>
    </source>
</evidence>
<evidence type="ECO:0000256" key="2">
    <source>
        <dbReference type="ARBA" id="ARBA00001604"/>
    </source>
</evidence>
<keyword evidence="19" id="KW-0614">Plasmid</keyword>
<dbReference type="EC" id="3.1.1.4" evidence="17"/>
<feature type="region of interest" description="Disordered" evidence="18">
    <location>
        <begin position="128"/>
        <end position="147"/>
    </location>
</feature>
<dbReference type="GO" id="GO:0004623">
    <property type="term" value="F:phospholipase A2 activity"/>
    <property type="evidence" value="ECO:0007669"/>
    <property type="project" value="UniProtKB-EC"/>
</dbReference>
<evidence type="ECO:0000256" key="6">
    <source>
        <dbReference type="ARBA" id="ARBA00022692"/>
    </source>
</evidence>
<sequence>MFKNRGQEAAAGSLTQGSDNPRMNASVSLSAALSLSLACAAASAQERPDCRSLADDAARLACWDAQSSTPPVVSAPRADTAPKLQPGNLTGALDATWELTPEHKRGTFVVRTYQPTYVLPAVYTNHINNRPHSPTQPVPSNPSDGKHVESQFQVSLRVKVLENFGLPNADLWFAYTQQSLWQVWNPADSAPFRSTDYQPEAFYIVPVPAAWTYLPGGWRWHAVQVGVAHQSNGQRDPLSRSWNRTTFGTLLSRGDLGLSLKYNQRWRESYSDDDNPDLLDYTGQFEATASWLRGYTASSLTWKGTTRDGSRGSLQLDISHPINHHQPDGLRWFVQVFTGYGASLLDYNVRQTRLGLGVLLFQL</sequence>
<feature type="region of interest" description="Disordered" evidence="18">
    <location>
        <begin position="1"/>
        <end position="23"/>
    </location>
</feature>
<evidence type="ECO:0000256" key="10">
    <source>
        <dbReference type="ARBA" id="ARBA00022837"/>
    </source>
</evidence>
<evidence type="ECO:0000256" key="15">
    <source>
        <dbReference type="PIRSR" id="PIRSR603187-1"/>
    </source>
</evidence>
<feature type="binding site" description="in dimeric form" evidence="16">
    <location>
        <position position="189"/>
    </location>
    <ligand>
        <name>Ca(2+)</name>
        <dbReference type="ChEBI" id="CHEBI:29108"/>
        <label>1</label>
    </ligand>
</feature>
<dbReference type="PANTHER" id="PTHR40457:SF1">
    <property type="entry name" value="PHOSPHOLIPASE A1"/>
    <property type="match status" value="1"/>
</dbReference>
<feature type="binding site" description="in dimeric form" evidence="16">
    <location>
        <position position="274"/>
    </location>
    <ligand>
        <name>Ca(2+)</name>
        <dbReference type="ChEBI" id="CHEBI:29108"/>
        <label>1</label>
    </ligand>
</feature>
<evidence type="ECO:0000256" key="7">
    <source>
        <dbReference type="ARBA" id="ARBA00022723"/>
    </source>
</evidence>
<evidence type="ECO:0000256" key="1">
    <source>
        <dbReference type="ARBA" id="ARBA00000111"/>
    </source>
</evidence>
<keyword evidence="7 16" id="KW-0479">Metal-binding</keyword>
<organism evidence="19 20">
    <name type="scientific">Vitreoscilla filiformis</name>
    <dbReference type="NCBI Taxonomy" id="63"/>
    <lineage>
        <taxon>Bacteria</taxon>
        <taxon>Pseudomonadati</taxon>
        <taxon>Pseudomonadota</taxon>
        <taxon>Betaproteobacteria</taxon>
        <taxon>Neisseriales</taxon>
        <taxon>Neisseriaceae</taxon>
        <taxon>Vitreoscilla</taxon>
    </lineage>
</organism>
<keyword evidence="20" id="KW-1185">Reference proteome</keyword>
<dbReference type="EC" id="3.1.1.32" evidence="17"/>
<comment type="function">
    <text evidence="17">Hydrolysis of phosphatidylcholine with phospholipase A2 (EC 3.1.1.4) and phospholipase A1 (EC 3.1.1.32) activities.</text>
</comment>
<dbReference type="InterPro" id="IPR036541">
    <property type="entry name" value="PLipase_A1_sf"/>
</dbReference>
<evidence type="ECO:0000256" key="4">
    <source>
        <dbReference type="ARBA" id="ARBA00011702"/>
    </source>
</evidence>
<feature type="active site" description="Proton acceptor" evidence="15">
    <location>
        <position position="229"/>
    </location>
</feature>
<comment type="catalytic activity">
    <reaction evidence="1 17">
        <text>a 1,2-diacyl-sn-glycero-3-phosphocholine + H2O = a 2-acyl-sn-glycero-3-phosphocholine + a fatty acid + H(+)</text>
        <dbReference type="Rhea" id="RHEA:18689"/>
        <dbReference type="ChEBI" id="CHEBI:15377"/>
        <dbReference type="ChEBI" id="CHEBI:15378"/>
        <dbReference type="ChEBI" id="CHEBI:28868"/>
        <dbReference type="ChEBI" id="CHEBI:57643"/>
        <dbReference type="ChEBI" id="CHEBI:57875"/>
        <dbReference type="EC" id="3.1.1.32"/>
    </reaction>
</comment>
<feature type="compositionally biased region" description="Polar residues" evidence="18">
    <location>
        <begin position="13"/>
        <end position="23"/>
    </location>
</feature>
<dbReference type="EMBL" id="CP022424">
    <property type="protein sequence ID" value="ASM79223.1"/>
    <property type="molecule type" value="Genomic_DNA"/>
</dbReference>
<evidence type="ECO:0000256" key="13">
    <source>
        <dbReference type="ARBA" id="ARBA00023136"/>
    </source>
</evidence>
<keyword evidence="9 17" id="KW-0378">Hydrolase</keyword>
<dbReference type="CDD" id="cd00541">
    <property type="entry name" value="OMPLA"/>
    <property type="match status" value="1"/>
</dbReference>
<evidence type="ECO:0000313" key="19">
    <source>
        <dbReference type="EMBL" id="ASM79223.1"/>
    </source>
</evidence>
<accession>A0A221KK16</accession>
<dbReference type="AlphaFoldDB" id="A0A221KK16"/>
<comment type="cofactor">
    <cofactor evidence="17">
        <name>Ca(2+)</name>
        <dbReference type="ChEBI" id="CHEBI:29108"/>
    </cofactor>
    <text evidence="17">Binds 1 Ca(2+) ion per monomer. In the dimeric form the Ca(2+) is bound by different amino acids with binding of each Ca(2+) shared with ligands coming from each monomer. The Ca(2+) ion may have a role in catalysis.</text>
</comment>
<dbReference type="PRINTS" id="PR01486">
    <property type="entry name" value="PHPHLIPASEA1"/>
</dbReference>
<dbReference type="PANTHER" id="PTHR40457">
    <property type="entry name" value="PHOSPHOLIPASE A1"/>
    <property type="match status" value="1"/>
</dbReference>
<dbReference type="SUPFAM" id="SSF56931">
    <property type="entry name" value="Outer membrane phospholipase A (OMPLA)"/>
    <property type="match status" value="1"/>
</dbReference>
<evidence type="ECO:0000256" key="18">
    <source>
        <dbReference type="SAM" id="MobiDB-lite"/>
    </source>
</evidence>
<comment type="subunit">
    <text evidence="4 17">Homodimer; dimerization is reversible, and the dimeric form is the active one.</text>
</comment>
<gene>
    <name evidence="19" type="ORF">VITFI_CDS3446</name>
</gene>
<evidence type="ECO:0000256" key="3">
    <source>
        <dbReference type="ARBA" id="ARBA00010525"/>
    </source>
</evidence>
<comment type="catalytic activity">
    <reaction evidence="2 17">
        <text>a 1,2-diacyl-sn-glycero-3-phosphocholine + H2O = a 1-acyl-sn-glycero-3-phosphocholine + a fatty acid + H(+)</text>
        <dbReference type="Rhea" id="RHEA:15801"/>
        <dbReference type="ChEBI" id="CHEBI:15377"/>
        <dbReference type="ChEBI" id="CHEBI:15378"/>
        <dbReference type="ChEBI" id="CHEBI:28868"/>
        <dbReference type="ChEBI" id="CHEBI:57643"/>
        <dbReference type="ChEBI" id="CHEBI:58168"/>
        <dbReference type="EC" id="3.1.1.4"/>
    </reaction>
</comment>
<feature type="active site" description="Nucleophile" evidence="15">
    <location>
        <position position="231"/>
    </location>
</feature>
<dbReference type="Gene3D" id="2.40.230.10">
    <property type="entry name" value="Phospholipase A1"/>
    <property type="match status" value="1"/>
</dbReference>
<keyword evidence="8" id="KW-0732">Signal</keyword>
<reference evidence="19 20" key="1">
    <citation type="submission" date="2017-07" db="EMBL/GenBank/DDBJ databases">
        <title>Complete Genome Sequence of the cosmetic ferment Vitreoscilla filiformis (ATCC15551).</title>
        <authorList>
            <person name="Contreras S."/>
            <person name="Sagory-Zalkind P."/>
            <person name="Blanquart H."/>
            <person name="Iltis A."/>
            <person name="Morand S.C."/>
        </authorList>
    </citation>
    <scope>NUCLEOTIDE SEQUENCE [LARGE SCALE GENOMIC DNA]</scope>
    <source>
        <strain evidence="19 20">ATCC 15551</strain>
        <plasmid evidence="20">Plasmid pvf1</plasmid>
    </source>
</reference>
<evidence type="ECO:0000256" key="14">
    <source>
        <dbReference type="ARBA" id="ARBA00023237"/>
    </source>
</evidence>
<geneLocation type="plasmid" evidence="20">
    <name>pvf1</name>
</geneLocation>
<comment type="similarity">
    <text evidence="3 17">Belongs to the phospholipase A1 family.</text>
</comment>
<keyword evidence="6" id="KW-0812">Transmembrane</keyword>
<dbReference type="GO" id="GO:0008970">
    <property type="term" value="F:phospholipase A1 activity"/>
    <property type="evidence" value="ECO:0007669"/>
    <property type="project" value="UniProtKB-EC"/>
</dbReference>
<keyword evidence="11 17" id="KW-0442">Lipid degradation</keyword>
<evidence type="ECO:0000256" key="17">
    <source>
        <dbReference type="RuleBase" id="RU366027"/>
    </source>
</evidence>
<dbReference type="Pfam" id="PF02253">
    <property type="entry name" value="PLA1"/>
    <property type="match status" value="1"/>
</dbReference>
<evidence type="ECO:0000256" key="11">
    <source>
        <dbReference type="ARBA" id="ARBA00022963"/>
    </source>
</evidence>
<dbReference type="KEGG" id="vff:VITFI_CDS3446"/>
<proteinExistence type="inferred from homology"/>
<evidence type="ECO:0000256" key="8">
    <source>
        <dbReference type="ARBA" id="ARBA00022729"/>
    </source>
</evidence>
<comment type="subcellular location">
    <subcellularLocation>
        <location evidence="17">Cell outer membrane</location>
        <topology evidence="17">Multi-pass membrane protein</topology>
    </subcellularLocation>
    <text evidence="17">One of the very few enzymes located there.</text>
</comment>
<protein>
    <recommendedName>
        <fullName evidence="17">Phospholipase A1</fullName>
        <ecNumber evidence="17">3.1.1.32</ecNumber>
        <ecNumber evidence="17">3.1.1.4</ecNumber>
    </recommendedName>
    <alternativeName>
        <fullName evidence="17">Phosphatidylcholine 1-acylhydrolase</fullName>
    </alternativeName>
</protein>
<dbReference type="GO" id="GO:0016042">
    <property type="term" value="P:lipid catabolic process"/>
    <property type="evidence" value="ECO:0007669"/>
    <property type="project" value="UniProtKB-KW"/>
</dbReference>
<keyword evidence="14 17" id="KW-0998">Cell outer membrane</keyword>